<reference evidence="2" key="1">
    <citation type="journal article" date="2022" name="Int. J. Mol. Sci.">
        <title>Draft Genome of Tanacetum Coccineum: Genomic Comparison of Closely Related Tanacetum-Family Plants.</title>
        <authorList>
            <person name="Yamashiro T."/>
            <person name="Shiraishi A."/>
            <person name="Nakayama K."/>
            <person name="Satake H."/>
        </authorList>
    </citation>
    <scope>NUCLEOTIDE SEQUENCE</scope>
</reference>
<feature type="compositionally biased region" description="Polar residues" evidence="1">
    <location>
        <begin position="117"/>
        <end position="137"/>
    </location>
</feature>
<sequence>MSRRYGYMFCHMKTSFMPRKDMDTIVKAVEATLKLVVPRMVNKTTDQNMKDNLPMVVSKGIKLEREKTKVGIASIVADALLTFLHHEDHHDDDARPQGESSTKRQRTFEKSTYIWGESSSSQTIEESNPSGFGTQEQQEFDSWDEDQGKGVKWVPTTDDQKCMKDAFNDMMRSRCDLEEEHQYHLDQMQSYMERQLKKRGNPDEVYSDQRIVDVIRVQYDQGHGQEFMKEIVLKRVDGEYSHFSKSDYKCLHKNDIEDMYLMCMNWKIKYQEIGILKSLIVFIISCVIWERVHDYQLGLESYQVKVNLTTPKLIFLGIEEQKSYTITYLPFVGLIYENSKNEKRIMDIDEIPKFCDATLKRVLKNVKKINLDVKHGYSDPALSKDDADFINFFEEYIQERLRHRDQMRC</sequence>
<accession>A0ABQ5CHD8</accession>
<protein>
    <submittedName>
        <fullName evidence="2">Uncharacterized protein</fullName>
    </submittedName>
</protein>
<evidence type="ECO:0000256" key="1">
    <source>
        <dbReference type="SAM" id="MobiDB-lite"/>
    </source>
</evidence>
<dbReference type="Proteomes" id="UP001151760">
    <property type="component" value="Unassembled WGS sequence"/>
</dbReference>
<comment type="caution">
    <text evidence="2">The sequence shown here is derived from an EMBL/GenBank/DDBJ whole genome shotgun (WGS) entry which is preliminary data.</text>
</comment>
<dbReference type="EMBL" id="BQNB010014217">
    <property type="protein sequence ID" value="GJT25472.1"/>
    <property type="molecule type" value="Genomic_DNA"/>
</dbReference>
<reference evidence="2" key="2">
    <citation type="submission" date="2022-01" db="EMBL/GenBank/DDBJ databases">
        <authorList>
            <person name="Yamashiro T."/>
            <person name="Shiraishi A."/>
            <person name="Satake H."/>
            <person name="Nakayama K."/>
        </authorList>
    </citation>
    <scope>NUCLEOTIDE SEQUENCE</scope>
</reference>
<evidence type="ECO:0000313" key="2">
    <source>
        <dbReference type="EMBL" id="GJT25472.1"/>
    </source>
</evidence>
<gene>
    <name evidence="2" type="ORF">Tco_0895409</name>
</gene>
<name>A0ABQ5CHD8_9ASTR</name>
<feature type="region of interest" description="Disordered" evidence="1">
    <location>
        <begin position="89"/>
        <end position="155"/>
    </location>
</feature>
<proteinExistence type="predicted"/>
<keyword evidence="3" id="KW-1185">Reference proteome</keyword>
<evidence type="ECO:0000313" key="3">
    <source>
        <dbReference type="Proteomes" id="UP001151760"/>
    </source>
</evidence>
<organism evidence="2 3">
    <name type="scientific">Tanacetum coccineum</name>
    <dbReference type="NCBI Taxonomy" id="301880"/>
    <lineage>
        <taxon>Eukaryota</taxon>
        <taxon>Viridiplantae</taxon>
        <taxon>Streptophyta</taxon>
        <taxon>Embryophyta</taxon>
        <taxon>Tracheophyta</taxon>
        <taxon>Spermatophyta</taxon>
        <taxon>Magnoliopsida</taxon>
        <taxon>eudicotyledons</taxon>
        <taxon>Gunneridae</taxon>
        <taxon>Pentapetalae</taxon>
        <taxon>asterids</taxon>
        <taxon>campanulids</taxon>
        <taxon>Asterales</taxon>
        <taxon>Asteraceae</taxon>
        <taxon>Asteroideae</taxon>
        <taxon>Anthemideae</taxon>
        <taxon>Anthemidinae</taxon>
        <taxon>Tanacetum</taxon>
    </lineage>
</organism>